<name>A0A5K3FW82_MESCO</name>
<proteinExistence type="predicted"/>
<organism evidence="1">
    <name type="scientific">Mesocestoides corti</name>
    <name type="common">Flatworm</name>
    <dbReference type="NCBI Taxonomy" id="53468"/>
    <lineage>
        <taxon>Eukaryota</taxon>
        <taxon>Metazoa</taxon>
        <taxon>Spiralia</taxon>
        <taxon>Lophotrochozoa</taxon>
        <taxon>Platyhelminthes</taxon>
        <taxon>Cestoda</taxon>
        <taxon>Eucestoda</taxon>
        <taxon>Cyclophyllidea</taxon>
        <taxon>Mesocestoididae</taxon>
        <taxon>Mesocestoides</taxon>
    </lineage>
</organism>
<sequence>MKVINQSLCSRRNWYKTSTKSMFSNQQHCLRFCRHFPVAVDLQIDTDMDFILVTRDDTHQITRNLSLIFHINNHSCSHIDYRSVILVAIASR</sequence>
<reference evidence="1" key="1">
    <citation type="submission" date="2019-11" db="UniProtKB">
        <authorList>
            <consortium name="WormBaseParasite"/>
        </authorList>
    </citation>
    <scope>IDENTIFICATION</scope>
</reference>
<protein>
    <submittedName>
        <fullName evidence="1">BPTI/Kunitz inhibitor domain-containing protein</fullName>
    </submittedName>
</protein>
<dbReference type="WBParaSite" id="MCU_011152-RA">
    <property type="protein sequence ID" value="MCU_011152-RA"/>
    <property type="gene ID" value="MCU_011152"/>
</dbReference>
<evidence type="ECO:0000313" key="1">
    <source>
        <dbReference type="WBParaSite" id="MCU_011152-RA"/>
    </source>
</evidence>
<accession>A0A5K3FW82</accession>
<dbReference type="AlphaFoldDB" id="A0A5K3FW82"/>